<dbReference type="InterPro" id="IPR057654">
    <property type="entry name" value="Znf-CCCH_tandem"/>
</dbReference>
<organism evidence="8 9">
    <name type="scientific">Humicola insolens</name>
    <name type="common">Soft-rot fungus</name>
    <dbReference type="NCBI Taxonomy" id="85995"/>
    <lineage>
        <taxon>Eukaryota</taxon>
        <taxon>Fungi</taxon>
        <taxon>Dikarya</taxon>
        <taxon>Ascomycota</taxon>
        <taxon>Pezizomycotina</taxon>
        <taxon>Sordariomycetes</taxon>
        <taxon>Sordariomycetidae</taxon>
        <taxon>Sordariales</taxon>
        <taxon>Chaetomiaceae</taxon>
        <taxon>Mycothermus</taxon>
    </lineage>
</organism>
<feature type="zinc finger region" description="C3H1-type" evidence="4">
    <location>
        <begin position="290"/>
        <end position="317"/>
    </location>
</feature>
<evidence type="ECO:0000256" key="3">
    <source>
        <dbReference type="ARBA" id="ARBA00022833"/>
    </source>
</evidence>
<proteinExistence type="predicted"/>
<feature type="compositionally biased region" description="Low complexity" evidence="6">
    <location>
        <begin position="271"/>
        <end position="282"/>
    </location>
</feature>
<evidence type="ECO:0000256" key="2">
    <source>
        <dbReference type="ARBA" id="ARBA00022771"/>
    </source>
</evidence>
<dbReference type="Pfam" id="PF25542">
    <property type="entry name" value="zf-CCCH_12"/>
    <property type="match status" value="1"/>
</dbReference>
<feature type="region of interest" description="Disordered" evidence="6">
    <location>
        <begin position="495"/>
        <end position="521"/>
    </location>
</feature>
<feature type="region of interest" description="Disordered" evidence="6">
    <location>
        <begin position="313"/>
        <end position="342"/>
    </location>
</feature>
<keyword evidence="1 4" id="KW-0479">Metal-binding</keyword>
<dbReference type="InterPro" id="IPR057683">
    <property type="entry name" value="DUF7923"/>
</dbReference>
<dbReference type="SMART" id="SM00356">
    <property type="entry name" value="ZnF_C3H1"/>
    <property type="match status" value="3"/>
</dbReference>
<dbReference type="PROSITE" id="PS50103">
    <property type="entry name" value="ZF_C3H1"/>
    <property type="match status" value="2"/>
</dbReference>
<feature type="domain" description="C3H1-type" evidence="7">
    <location>
        <begin position="290"/>
        <end position="317"/>
    </location>
</feature>
<evidence type="ECO:0000313" key="8">
    <source>
        <dbReference type="EMBL" id="KAL1836328.1"/>
    </source>
</evidence>
<evidence type="ECO:0000256" key="4">
    <source>
        <dbReference type="PROSITE-ProRule" id="PRU00723"/>
    </source>
</evidence>
<keyword evidence="5" id="KW-0175">Coiled coil</keyword>
<gene>
    <name evidence="8" type="ORF">VTJ49DRAFT_5299</name>
</gene>
<dbReference type="EMBL" id="JAZGSY010000428">
    <property type="protein sequence ID" value="KAL1836328.1"/>
    <property type="molecule type" value="Genomic_DNA"/>
</dbReference>
<keyword evidence="3 4" id="KW-0862">Zinc</keyword>
<protein>
    <recommendedName>
        <fullName evidence="7">C3H1-type domain-containing protein</fullName>
    </recommendedName>
</protein>
<dbReference type="SUPFAM" id="SSF90229">
    <property type="entry name" value="CCCH zinc finger"/>
    <property type="match status" value="1"/>
</dbReference>
<evidence type="ECO:0000259" key="7">
    <source>
        <dbReference type="PROSITE" id="PS50103"/>
    </source>
</evidence>
<feature type="region of interest" description="Disordered" evidence="6">
    <location>
        <begin position="257"/>
        <end position="289"/>
    </location>
</feature>
<dbReference type="InterPro" id="IPR036855">
    <property type="entry name" value="Znf_CCCH_sf"/>
</dbReference>
<dbReference type="Proteomes" id="UP001583172">
    <property type="component" value="Unassembled WGS sequence"/>
</dbReference>
<dbReference type="PANTHER" id="PTHR37543">
    <property type="entry name" value="CCCH ZINC FINGER DNA BINDING PROTEIN (AFU_ORTHOLOGUE AFUA_5G12760)"/>
    <property type="match status" value="1"/>
</dbReference>
<feature type="zinc finger region" description="C3H1-type" evidence="4">
    <location>
        <begin position="397"/>
        <end position="425"/>
    </location>
</feature>
<name>A0ABR3V4X4_HUMIN</name>
<evidence type="ECO:0000313" key="9">
    <source>
        <dbReference type="Proteomes" id="UP001583172"/>
    </source>
</evidence>
<keyword evidence="9" id="KW-1185">Reference proteome</keyword>
<sequence length="521" mass="57771">MLTDQEIERARARLAQFRQRDELSQILDHYAFLIENYKRLKSDYEEEREAREKYKQMARDQERNPFVLVLIDGDGYVFKDSLLAKRTDGGSEAAQLLNDEVKASLRRRGLEHCQVMVRIYANVHGLSKTLSKTGIVGAESRSIAPFIASFNRSYGLTEFIDAGQLKENADFKLRALLRLYAENSQCKHIYFAACHDVGYISELTPYMGHSSKFTLVDTRGVRFHDEFRKLGMGIEEFRSVFRDTPIDGSVLYRNANGVNGGGPTEKPTPSPAKASAPANTSATKKDEKKGEKKTPCVFYSIGKCRYGTSCRMSHANHAPSQTDGDTKHSAGLTSPISPPDTPVTLDASVDASDLVAKLPRKADVPRGHVPVNNNNYRLDCYLEPVSTAIGNRLKSRIDKKKLCNSHHLSGSCNAGDKCEYDHERIDADVLPALERLARAQPCPRRGTCRLEGCTHGHICQNIKCRYHGGKDYCRLPAASHHEVYAAARYVPSVDKQGKPAAKSSSESGASSGYDVAVSVCD</sequence>
<reference evidence="8 9" key="1">
    <citation type="journal article" date="2024" name="Commun. Biol.">
        <title>Comparative genomic analysis of thermophilic fungi reveals convergent evolutionary adaptations and gene losses.</title>
        <authorList>
            <person name="Steindorff A.S."/>
            <person name="Aguilar-Pontes M.V."/>
            <person name="Robinson A.J."/>
            <person name="Andreopoulos B."/>
            <person name="LaButti K."/>
            <person name="Kuo A."/>
            <person name="Mondo S."/>
            <person name="Riley R."/>
            <person name="Otillar R."/>
            <person name="Haridas S."/>
            <person name="Lipzen A."/>
            <person name="Grimwood J."/>
            <person name="Schmutz J."/>
            <person name="Clum A."/>
            <person name="Reid I.D."/>
            <person name="Moisan M.C."/>
            <person name="Butler G."/>
            <person name="Nguyen T.T.M."/>
            <person name="Dewar K."/>
            <person name="Conant G."/>
            <person name="Drula E."/>
            <person name="Henrissat B."/>
            <person name="Hansel C."/>
            <person name="Singer S."/>
            <person name="Hutchinson M.I."/>
            <person name="de Vries R.P."/>
            <person name="Natvig D.O."/>
            <person name="Powell A.J."/>
            <person name="Tsang A."/>
            <person name="Grigoriev I.V."/>
        </authorList>
    </citation>
    <scope>NUCLEOTIDE SEQUENCE [LARGE SCALE GENOMIC DNA]</scope>
    <source>
        <strain evidence="8 9">CBS 620.91</strain>
    </source>
</reference>
<dbReference type="Gene3D" id="4.10.1000.10">
    <property type="entry name" value="Zinc finger, CCCH-type"/>
    <property type="match status" value="1"/>
</dbReference>
<dbReference type="PANTHER" id="PTHR37543:SF1">
    <property type="entry name" value="CCCH ZINC FINGER DNA BINDING PROTEIN (AFU_ORTHOLOGUE AFUA_5G12760)"/>
    <property type="match status" value="1"/>
</dbReference>
<evidence type="ECO:0000256" key="1">
    <source>
        <dbReference type="ARBA" id="ARBA00022723"/>
    </source>
</evidence>
<comment type="caution">
    <text evidence="8">The sequence shown here is derived from an EMBL/GenBank/DDBJ whole genome shotgun (WGS) entry which is preliminary data.</text>
</comment>
<accession>A0ABR3V4X4</accession>
<keyword evidence="2 4" id="KW-0863">Zinc-finger</keyword>
<feature type="coiled-coil region" evidence="5">
    <location>
        <begin position="30"/>
        <end position="64"/>
    </location>
</feature>
<feature type="compositionally biased region" description="Low complexity" evidence="6">
    <location>
        <begin position="498"/>
        <end position="512"/>
    </location>
</feature>
<dbReference type="InterPro" id="IPR000571">
    <property type="entry name" value="Znf_CCCH"/>
</dbReference>
<evidence type="ECO:0000256" key="6">
    <source>
        <dbReference type="SAM" id="MobiDB-lite"/>
    </source>
</evidence>
<evidence type="ECO:0000256" key="5">
    <source>
        <dbReference type="SAM" id="Coils"/>
    </source>
</evidence>
<dbReference type="Pfam" id="PF25540">
    <property type="entry name" value="DUF7923"/>
    <property type="match status" value="1"/>
</dbReference>
<feature type="domain" description="C3H1-type" evidence="7">
    <location>
        <begin position="397"/>
        <end position="425"/>
    </location>
</feature>
<dbReference type="Pfam" id="PF25543">
    <property type="entry name" value="zf-CCCH_tandem"/>
    <property type="match status" value="1"/>
</dbReference>